<dbReference type="EMBL" id="CAXITT010000170">
    <property type="protein sequence ID" value="CAL1534391.1"/>
    <property type="molecule type" value="Genomic_DNA"/>
</dbReference>
<comment type="caution">
    <text evidence="1">The sequence shown here is derived from an EMBL/GenBank/DDBJ whole genome shotgun (WGS) entry which is preliminary data.</text>
</comment>
<dbReference type="AlphaFoldDB" id="A0AAV2HK52"/>
<dbReference type="Proteomes" id="UP001497497">
    <property type="component" value="Unassembled WGS sequence"/>
</dbReference>
<name>A0AAV2HK52_LYMST</name>
<keyword evidence="2" id="KW-1185">Reference proteome</keyword>
<reference evidence="1 2" key="1">
    <citation type="submission" date="2024-04" db="EMBL/GenBank/DDBJ databases">
        <authorList>
            <consortium name="Genoscope - CEA"/>
            <person name="William W."/>
        </authorList>
    </citation>
    <scope>NUCLEOTIDE SEQUENCE [LARGE SCALE GENOMIC DNA]</scope>
</reference>
<gene>
    <name evidence="1" type="ORF">GSLYS_00008351001</name>
</gene>
<evidence type="ECO:0000313" key="1">
    <source>
        <dbReference type="EMBL" id="CAL1534391.1"/>
    </source>
</evidence>
<organism evidence="1 2">
    <name type="scientific">Lymnaea stagnalis</name>
    <name type="common">Great pond snail</name>
    <name type="synonym">Helix stagnalis</name>
    <dbReference type="NCBI Taxonomy" id="6523"/>
    <lineage>
        <taxon>Eukaryota</taxon>
        <taxon>Metazoa</taxon>
        <taxon>Spiralia</taxon>
        <taxon>Lophotrochozoa</taxon>
        <taxon>Mollusca</taxon>
        <taxon>Gastropoda</taxon>
        <taxon>Heterobranchia</taxon>
        <taxon>Euthyneura</taxon>
        <taxon>Panpulmonata</taxon>
        <taxon>Hygrophila</taxon>
        <taxon>Lymnaeoidea</taxon>
        <taxon>Lymnaeidae</taxon>
        <taxon>Lymnaea</taxon>
    </lineage>
</organism>
<protein>
    <submittedName>
        <fullName evidence="1">Uncharacterized protein</fullName>
    </submittedName>
</protein>
<proteinExistence type="predicted"/>
<accession>A0AAV2HK52</accession>
<sequence>MQLLDDITAPNLPYPYEMVFKFNEDRRNRHVVDTYVRSFY</sequence>
<evidence type="ECO:0000313" key="2">
    <source>
        <dbReference type="Proteomes" id="UP001497497"/>
    </source>
</evidence>